<sequence length="164" mass="18181">MAHHPPVATFLLTILPRYLYPLPPLLRGWWIRLWERRGRQIRPLEGHGRQRLWRWCSGGRQGGMQRGRSGASSFLPTGDSGKGEGWRWGHRLCPAPNTKIQWWGDKPSAVAPTRVGLGRVPAQGGSGSGFARASARAPTRPGSSGGFNSQWLNKLWWRLGAGGQ</sequence>
<reference evidence="2" key="3">
    <citation type="submission" date="2006-07" db="EMBL/GenBank/DDBJ databases">
        <authorList>
            <person name="Buell R."/>
        </authorList>
    </citation>
    <scope>NUCLEOTIDE SEQUENCE</scope>
</reference>
<gene>
    <name evidence="2" type="ordered locus">LOC_Os10g03500</name>
</gene>
<feature type="region of interest" description="Disordered" evidence="1">
    <location>
        <begin position="63"/>
        <end position="83"/>
    </location>
</feature>
<protein>
    <submittedName>
        <fullName evidence="2">Uncharacterized protein</fullName>
    </submittedName>
</protein>
<organism evidence="2">
    <name type="scientific">Oryza sativa subsp. japonica</name>
    <name type="common">Rice</name>
    <dbReference type="NCBI Taxonomy" id="39947"/>
    <lineage>
        <taxon>Eukaryota</taxon>
        <taxon>Viridiplantae</taxon>
        <taxon>Streptophyta</taxon>
        <taxon>Embryophyta</taxon>
        <taxon>Tracheophyta</taxon>
        <taxon>Spermatophyta</taxon>
        <taxon>Magnoliopsida</taxon>
        <taxon>Liliopsida</taxon>
        <taxon>Poales</taxon>
        <taxon>Poaceae</taxon>
        <taxon>BOP clade</taxon>
        <taxon>Oryzoideae</taxon>
        <taxon>Oryzeae</taxon>
        <taxon>Oryzinae</taxon>
        <taxon>Oryza</taxon>
        <taxon>Oryza sativa</taxon>
    </lineage>
</organism>
<dbReference type="EMBL" id="DP000086">
    <property type="protein sequence ID" value="ABB46656.1"/>
    <property type="molecule type" value="Genomic_DNA"/>
</dbReference>
<reference evidence="2" key="1">
    <citation type="journal article" date="2003" name="Science">
        <title>In-depth view of structure, activity, and evolution of rice chromosome 10.</title>
        <authorList>
            <consortium name="Rice Chromosome 10 Sequencing Consortium"/>
        </authorList>
    </citation>
    <scope>NUCLEOTIDE SEQUENCE [LARGE SCALE GENOMIC DNA]</scope>
</reference>
<feature type="region of interest" description="Disordered" evidence="1">
    <location>
        <begin position="120"/>
        <end position="146"/>
    </location>
</feature>
<evidence type="ECO:0000313" key="2">
    <source>
        <dbReference type="EMBL" id="ABB46656.1"/>
    </source>
</evidence>
<name>Q33BB5_ORYSJ</name>
<accession>Q33BB5</accession>
<dbReference type="AlphaFoldDB" id="Q33BB5"/>
<evidence type="ECO:0000256" key="1">
    <source>
        <dbReference type="SAM" id="MobiDB-lite"/>
    </source>
</evidence>
<reference evidence="2" key="2">
    <citation type="submission" date="2003-05" db="EMBL/GenBank/DDBJ databases">
        <authorList>
            <person name="Buell C.R."/>
            <person name="Wing R.A."/>
            <person name="McCombie W.R."/>
            <person name="Messing J."/>
            <person name="Yuan Q."/>
            <person name="Ouyang S."/>
        </authorList>
    </citation>
    <scope>NUCLEOTIDE SEQUENCE</scope>
</reference>
<proteinExistence type="predicted"/>